<comment type="caution">
    <text evidence="10">The sequence shown here is derived from an EMBL/GenBank/DDBJ whole genome shotgun (WGS) entry which is preliminary data.</text>
</comment>
<organism evidence="10 11">
    <name type="scientific">Cynara cardunculus var. scolymus</name>
    <name type="common">Globe artichoke</name>
    <name type="synonym">Cynara scolymus</name>
    <dbReference type="NCBI Taxonomy" id="59895"/>
    <lineage>
        <taxon>Eukaryota</taxon>
        <taxon>Viridiplantae</taxon>
        <taxon>Streptophyta</taxon>
        <taxon>Embryophyta</taxon>
        <taxon>Tracheophyta</taxon>
        <taxon>Spermatophyta</taxon>
        <taxon>Magnoliopsida</taxon>
        <taxon>eudicotyledons</taxon>
        <taxon>Gunneridae</taxon>
        <taxon>Pentapetalae</taxon>
        <taxon>asterids</taxon>
        <taxon>campanulids</taxon>
        <taxon>Asterales</taxon>
        <taxon>Asteraceae</taxon>
        <taxon>Carduoideae</taxon>
        <taxon>Cardueae</taxon>
        <taxon>Carduinae</taxon>
        <taxon>Cynara</taxon>
    </lineage>
</organism>
<evidence type="ECO:0000313" key="10">
    <source>
        <dbReference type="EMBL" id="KVI10269.1"/>
    </source>
</evidence>
<evidence type="ECO:0000256" key="4">
    <source>
        <dbReference type="ARBA" id="ARBA00022574"/>
    </source>
</evidence>
<dbReference type="InterPro" id="IPR049404">
    <property type="entry name" value="EDC4_C"/>
</dbReference>
<keyword evidence="6" id="KW-0175">Coiled coil</keyword>
<keyword evidence="5" id="KW-0677">Repeat</keyword>
<dbReference type="InterPro" id="IPR015943">
    <property type="entry name" value="WD40/YVTN_repeat-like_dom_sf"/>
</dbReference>
<dbReference type="InterPro" id="IPR036322">
    <property type="entry name" value="WD40_repeat_dom_sf"/>
</dbReference>
<feature type="region of interest" description="Disordered" evidence="8">
    <location>
        <begin position="845"/>
        <end position="893"/>
    </location>
</feature>
<feature type="repeat" description="WD" evidence="7">
    <location>
        <begin position="369"/>
        <end position="402"/>
    </location>
</feature>
<evidence type="ECO:0000256" key="3">
    <source>
        <dbReference type="ARBA" id="ARBA00022490"/>
    </source>
</evidence>
<feature type="domain" description="Enhancer of mRNA-decapping protein 4 C-terminal" evidence="9">
    <location>
        <begin position="1152"/>
        <end position="1259"/>
    </location>
</feature>
<evidence type="ECO:0000256" key="8">
    <source>
        <dbReference type="SAM" id="MobiDB-lite"/>
    </source>
</evidence>
<comment type="subcellular location">
    <subcellularLocation>
        <location evidence="1">Cytoplasm</location>
        <location evidence="1">P-body</location>
    </subcellularLocation>
</comment>
<dbReference type="Gene3D" id="2.130.10.10">
    <property type="entry name" value="YVTN repeat-like/Quinoprotein amine dehydrogenase"/>
    <property type="match status" value="1"/>
</dbReference>
<dbReference type="SUPFAM" id="SSF50978">
    <property type="entry name" value="WD40 repeat-like"/>
    <property type="match status" value="1"/>
</dbReference>
<keyword evidence="4 7" id="KW-0853">WD repeat</keyword>
<dbReference type="FunFam" id="1.10.220.100:FF:000001">
    <property type="entry name" value="Enhancer of mRNA-decapping protein 4"/>
    <property type="match status" value="1"/>
</dbReference>
<reference evidence="10 11" key="1">
    <citation type="journal article" date="2016" name="Sci. Rep.">
        <title>The genome sequence of the outbreeding globe artichoke constructed de novo incorporating a phase-aware low-pass sequencing strategy of F1 progeny.</title>
        <authorList>
            <person name="Scaglione D."/>
            <person name="Reyes-Chin-Wo S."/>
            <person name="Acquadro A."/>
            <person name="Froenicke L."/>
            <person name="Portis E."/>
            <person name="Beitel C."/>
            <person name="Tirone M."/>
            <person name="Mauro R."/>
            <person name="Lo Monaco A."/>
            <person name="Mauromicale G."/>
            <person name="Faccioli P."/>
            <person name="Cattivelli L."/>
            <person name="Rieseberg L."/>
            <person name="Michelmore R."/>
            <person name="Lanteri S."/>
        </authorList>
    </citation>
    <scope>NUCLEOTIDE SEQUENCE [LARGE SCALE GENOMIC DNA]</scope>
    <source>
        <strain evidence="10">2C</strain>
    </source>
</reference>
<dbReference type="InterPro" id="IPR045152">
    <property type="entry name" value="EDC4-like"/>
</dbReference>
<dbReference type="PANTHER" id="PTHR15598">
    <property type="entry name" value="ENHANCER OF MRNA-DECAPPING PROTEIN 4"/>
    <property type="match status" value="1"/>
</dbReference>
<gene>
    <name evidence="10" type="ORF">Ccrd_011297</name>
</gene>
<feature type="region of interest" description="Disordered" evidence="8">
    <location>
        <begin position="660"/>
        <end position="686"/>
    </location>
</feature>
<dbReference type="Pfam" id="PF21289">
    <property type="entry name" value="EDC4_C"/>
    <property type="match status" value="1"/>
</dbReference>
<evidence type="ECO:0000259" key="9">
    <source>
        <dbReference type="Pfam" id="PF21289"/>
    </source>
</evidence>
<dbReference type="GO" id="GO:0031087">
    <property type="term" value="P:deadenylation-independent decapping of nuclear-transcribed mRNA"/>
    <property type="evidence" value="ECO:0007669"/>
    <property type="project" value="InterPro"/>
</dbReference>
<dbReference type="STRING" id="59895.A0A103YJK9"/>
<keyword evidence="3" id="KW-0963">Cytoplasm</keyword>
<feature type="compositionally biased region" description="Basic and acidic residues" evidence="8">
    <location>
        <begin position="845"/>
        <end position="857"/>
    </location>
</feature>
<feature type="region of interest" description="Disordered" evidence="8">
    <location>
        <begin position="587"/>
        <end position="620"/>
    </location>
</feature>
<feature type="compositionally biased region" description="Pro residues" evidence="8">
    <location>
        <begin position="116"/>
        <end position="125"/>
    </location>
</feature>
<keyword evidence="11" id="KW-1185">Reference proteome</keyword>
<dbReference type="PROSITE" id="PS50082">
    <property type="entry name" value="WD_REPEATS_2"/>
    <property type="match status" value="1"/>
</dbReference>
<accession>A0A103YJK9</accession>
<feature type="region of interest" description="Disordered" evidence="8">
    <location>
        <begin position="1"/>
        <end position="137"/>
    </location>
</feature>
<dbReference type="Gene3D" id="1.10.220.100">
    <property type="entry name" value="conserved c-terminal region of ge- 1"/>
    <property type="match status" value="1"/>
</dbReference>
<feature type="compositionally biased region" description="Polar residues" evidence="8">
    <location>
        <begin position="1"/>
        <end position="11"/>
    </location>
</feature>
<name>A0A103YJK9_CYNCS</name>
<feature type="compositionally biased region" description="Gly residues" evidence="8">
    <location>
        <begin position="12"/>
        <end position="23"/>
    </location>
</feature>
<dbReference type="SMART" id="SM00320">
    <property type="entry name" value="WD40"/>
    <property type="match status" value="2"/>
</dbReference>
<comment type="similarity">
    <text evidence="2">Belongs to the WD repeat EDC4 family.</text>
</comment>
<feature type="compositionally biased region" description="Low complexity" evidence="8">
    <location>
        <begin position="590"/>
        <end position="602"/>
    </location>
</feature>
<evidence type="ECO:0000256" key="1">
    <source>
        <dbReference type="ARBA" id="ARBA00004201"/>
    </source>
</evidence>
<evidence type="ECO:0000256" key="6">
    <source>
        <dbReference type="ARBA" id="ARBA00023054"/>
    </source>
</evidence>
<sequence>MASPRNQNQQKGGAGGGGGGGGAFDVQRLFNPSVSSSPSSQITTLQNPNNPYLPPSSAAASYPPPTVTGGPYSYNPPQANNPMFHHQFHIPPPPFPPQSDNHLHSNLPHQRSLPYPASPLQPPSPNNTNPNPNHGARLMALLSSPLPSTPDMPPQLPPAPTQNLNFNAVLPSSAPLLPSGAGPLRMPSSKLPKGRHLVGDHVVYDIDVRLAGEIQPQLEVTPITKYGSDPGLVVGRQIAVNKTYICYGLKPGTIRRVTDMAFFAEDVHLLASASMDGRVYVWKITEGPDEDDKPLITGKIVIAVQIVGEGEPFHPRVCWHCHKQEVLVVGIGKRILRLDTTKVGRGEAYTAEEPLKCSVDKLIDGVQFVGKHDGEVTDLSMCQWMTTRLVSASVDGTIKIWEDHKSSPIAVLRPYDGLPVNSVTFLTAPHRPDHIILITGGPLNREVKIWASESEEGWLLPSDADSWHCTQTLELKSFAEPRVEDAFFNQVVALSQAGLLLLANAKKNAIYAVHLEYGPNPESTRMDYIAEFTVTMPILSFTGTSHLLLHGEHIVQVYCVQTQAIQQYALDLSQCLPPPIYDVVHEKSGSTEGCSGSETSGGKLDEIGSEGAPTLSQPVSSPLTDVAISKGLFTSGAEAKSIPSPIANDTDISCVVSPTVPTSPKLSGKLSDFRSPSSGFEPRNQLNGYGDQKIMELEAAHSNLSSVVSLDDDIRTENKVAKDDGSTIPDRTVKFKHPTHLVTPAELMATSSSEVNHVTDDVAVNSATKNVEAEIKVMGKMGISQNADSALQGELHGSAFEVKEKSFSSQASGLGLDMARDNHVEPRETYMVKESKQLNEIVESKVVDQTSDARDDGQDTATDLSGPVQPTVPGMVQSAAPTSRAKKQKGKNVQTLRALKSIDSSDELGASSRKRIEAVVGKSMEKIYKANSDAWWARTQEEFAKQEKTNRDRHQQISTSASNGHKDLLAASEKSMKKEMAAAVSVIGRSVTPVIEKAVSTAVSESFQRGIGDKAVNQLEKTVNSKLEANEALKSSMEASVIPAFEMSCKTMFDQVDATFQNGIVEHTSAAQRQAESVHSPLVFALRDTINSASSVTQILSNELSDGQRKLMALAVAGATSKLVNPLISNGPSGGFHEKIEAPVDPAKELSRLIYEHKYEEAFTTALQRSDVQIVSWLCSQGILTRNPIPLSQGVLLSLLQQLACDIVNDTSKKLGWMMDLVVAIKPSDGIIAMHVRPIFEQVQSMLNHQASLLPTTSVAELSSIRVVMKLVNSTLRSL</sequence>
<protein>
    <submittedName>
        <fullName evidence="10">WD40 repeat-containing protein</fullName>
    </submittedName>
</protein>
<evidence type="ECO:0000313" key="11">
    <source>
        <dbReference type="Proteomes" id="UP000243975"/>
    </source>
</evidence>
<proteinExistence type="inferred from homology"/>
<dbReference type="InterPro" id="IPR001680">
    <property type="entry name" value="WD40_rpt"/>
</dbReference>
<evidence type="ECO:0000256" key="2">
    <source>
        <dbReference type="ARBA" id="ARBA00009639"/>
    </source>
</evidence>
<dbReference type="EMBL" id="LEKV01001024">
    <property type="protein sequence ID" value="KVI10269.1"/>
    <property type="molecule type" value="Genomic_DNA"/>
</dbReference>
<dbReference type="GO" id="GO:0000932">
    <property type="term" value="C:P-body"/>
    <property type="evidence" value="ECO:0007669"/>
    <property type="project" value="UniProtKB-SubCell"/>
</dbReference>
<dbReference type="AlphaFoldDB" id="A0A103YJK9"/>
<evidence type="ECO:0000256" key="5">
    <source>
        <dbReference type="ARBA" id="ARBA00022737"/>
    </source>
</evidence>
<dbReference type="Pfam" id="PF00400">
    <property type="entry name" value="WD40"/>
    <property type="match status" value="2"/>
</dbReference>
<evidence type="ECO:0000256" key="7">
    <source>
        <dbReference type="PROSITE-ProRule" id="PRU00221"/>
    </source>
</evidence>
<feature type="compositionally biased region" description="Low complexity" evidence="8">
    <location>
        <begin position="47"/>
        <end position="61"/>
    </location>
</feature>
<dbReference type="Gramene" id="KVI10269">
    <property type="protein sequence ID" value="KVI10269"/>
    <property type="gene ID" value="Ccrd_011297"/>
</dbReference>
<dbReference type="PANTHER" id="PTHR15598:SF5">
    <property type="entry name" value="ENHANCER OF MRNA-DECAPPING PROTEIN 4"/>
    <property type="match status" value="1"/>
</dbReference>
<dbReference type="OMA" id="ASANHNP"/>
<dbReference type="InterPro" id="IPR044938">
    <property type="entry name" value="EDC4_C_sf"/>
</dbReference>
<dbReference type="Proteomes" id="UP000243975">
    <property type="component" value="Unassembled WGS sequence"/>
</dbReference>